<comment type="similarity">
    <text evidence="2">Belongs to the NADH dehydrogenase family.</text>
</comment>
<dbReference type="SUPFAM" id="SSF51905">
    <property type="entry name" value="FAD/NAD(P)-binding domain"/>
    <property type="match status" value="1"/>
</dbReference>
<gene>
    <name evidence="7" type="ORF">GGR17_003683</name>
</gene>
<dbReference type="RefSeq" id="WP_054539417.1">
    <property type="nucleotide sequence ID" value="NZ_JACIEQ010000012.1"/>
</dbReference>
<keyword evidence="8" id="KW-1185">Reference proteome</keyword>
<keyword evidence="5 7" id="KW-0560">Oxidoreductase</keyword>
<reference evidence="7" key="1">
    <citation type="submission" date="2020-08" db="EMBL/GenBank/DDBJ databases">
        <title>Genomic Encyclopedia of Type Strains, Phase IV (KMG-IV): sequencing the most valuable type-strain genomes for metagenomic binning, comparative biology and taxonomic classification.</title>
        <authorList>
            <person name="Goeker M."/>
        </authorList>
    </citation>
    <scope>NUCLEOTIDE SEQUENCE [LARGE SCALE GENOMIC DNA]</scope>
    <source>
        <strain evidence="7">DSM 105040</strain>
    </source>
</reference>
<proteinExistence type="inferred from homology"/>
<evidence type="ECO:0000313" key="7">
    <source>
        <dbReference type="EMBL" id="MBB4023847.1"/>
    </source>
</evidence>
<comment type="cofactor">
    <cofactor evidence="1">
        <name>FAD</name>
        <dbReference type="ChEBI" id="CHEBI:57692"/>
    </cofactor>
</comment>
<evidence type="ECO:0000256" key="3">
    <source>
        <dbReference type="ARBA" id="ARBA00022630"/>
    </source>
</evidence>
<dbReference type="Proteomes" id="UP000585681">
    <property type="component" value="Unassembled WGS sequence"/>
</dbReference>
<dbReference type="InterPro" id="IPR051169">
    <property type="entry name" value="NADH-Q_oxidoreductase"/>
</dbReference>
<evidence type="ECO:0000259" key="6">
    <source>
        <dbReference type="Pfam" id="PF07992"/>
    </source>
</evidence>
<feature type="domain" description="FAD/NAD(P)-binding" evidence="6">
    <location>
        <begin position="18"/>
        <end position="345"/>
    </location>
</feature>
<evidence type="ECO:0000256" key="5">
    <source>
        <dbReference type="ARBA" id="ARBA00023002"/>
    </source>
</evidence>
<dbReference type="GO" id="GO:0003955">
    <property type="term" value="F:NAD(P)H dehydrogenase (quinone) activity"/>
    <property type="evidence" value="ECO:0007669"/>
    <property type="project" value="TreeGrafter"/>
</dbReference>
<sequence>MTETIPATPLPRAKRVPRIVIVGGGIAGLSLATKLGTRLGRTKKAEVTLIDKNAAHVWKPMLHTFAAGTSHVYQEKIPFLAHASQHGFRYVLGALADIDRNARTVALDPLVSDEGETILHRRLINYDVLILAAGSRANDFGTPGVAEFCRFIDDINEAQSFNDRLYDDLLRTAEYGGALRIAIVGGGATGVELAAEISQLLELIRNYGGDLRPCLELTLIEAGSRILASFPETVATAATRQLRDLGITVLTDAQVVGADKDGFALADGTRVEAKLRVWAAGIKAPAAFAHLSGFEQTRTGQIVTNPTFQTTTDEHVFAVGDCASLRLDGAERPLPPTAQVARQQAAHLGRHLPAWIEGTKIPPFVFRDFGSLVSLSKYNAFGTLARRGFFRDGFIEGRFAQLSHAMLYRMHQAELHGAPRTALLWLSGRIAALVRPSVRID</sequence>
<accession>A0A840CPH1</accession>
<dbReference type="Pfam" id="PF07992">
    <property type="entry name" value="Pyr_redox_2"/>
    <property type="match status" value="1"/>
</dbReference>
<keyword evidence="4" id="KW-0274">FAD</keyword>
<dbReference type="EC" id="1.6.99.3" evidence="7"/>
<comment type="caution">
    <text evidence="7">The sequence shown here is derived from an EMBL/GenBank/DDBJ whole genome shotgun (WGS) entry which is preliminary data.</text>
</comment>
<dbReference type="PANTHER" id="PTHR42913:SF3">
    <property type="entry name" value="64 KDA MITOCHONDRIAL NADH DEHYDROGENASE (EUROFUNG)"/>
    <property type="match status" value="1"/>
</dbReference>
<dbReference type="Gene3D" id="3.50.50.100">
    <property type="match status" value="1"/>
</dbReference>
<dbReference type="AlphaFoldDB" id="A0A840CPH1"/>
<protein>
    <submittedName>
        <fullName evidence="7">NADH dehydrogenase</fullName>
        <ecNumber evidence="7">1.6.99.3</ecNumber>
    </submittedName>
</protein>
<dbReference type="PRINTS" id="PR00411">
    <property type="entry name" value="PNDRDTASEI"/>
</dbReference>
<evidence type="ECO:0000256" key="1">
    <source>
        <dbReference type="ARBA" id="ARBA00001974"/>
    </source>
</evidence>
<dbReference type="InterPro" id="IPR036188">
    <property type="entry name" value="FAD/NAD-bd_sf"/>
</dbReference>
<dbReference type="InterPro" id="IPR023753">
    <property type="entry name" value="FAD/NAD-binding_dom"/>
</dbReference>
<organism evidence="7 8">
    <name type="scientific">Actibacterium naphthalenivorans</name>
    <dbReference type="NCBI Taxonomy" id="1614693"/>
    <lineage>
        <taxon>Bacteria</taxon>
        <taxon>Pseudomonadati</taxon>
        <taxon>Pseudomonadota</taxon>
        <taxon>Alphaproteobacteria</taxon>
        <taxon>Rhodobacterales</taxon>
        <taxon>Roseobacteraceae</taxon>
        <taxon>Actibacterium</taxon>
    </lineage>
</organism>
<evidence type="ECO:0000256" key="2">
    <source>
        <dbReference type="ARBA" id="ARBA00005272"/>
    </source>
</evidence>
<dbReference type="PANTHER" id="PTHR42913">
    <property type="entry name" value="APOPTOSIS-INDUCING FACTOR 1"/>
    <property type="match status" value="1"/>
</dbReference>
<keyword evidence="3" id="KW-0285">Flavoprotein</keyword>
<dbReference type="PRINTS" id="PR00368">
    <property type="entry name" value="FADPNR"/>
</dbReference>
<dbReference type="EMBL" id="JACIEQ010000012">
    <property type="protein sequence ID" value="MBB4023847.1"/>
    <property type="molecule type" value="Genomic_DNA"/>
</dbReference>
<name>A0A840CPH1_9RHOB</name>
<dbReference type="GO" id="GO:0019646">
    <property type="term" value="P:aerobic electron transport chain"/>
    <property type="evidence" value="ECO:0007669"/>
    <property type="project" value="TreeGrafter"/>
</dbReference>
<evidence type="ECO:0000256" key="4">
    <source>
        <dbReference type="ARBA" id="ARBA00022827"/>
    </source>
</evidence>
<evidence type="ECO:0000313" key="8">
    <source>
        <dbReference type="Proteomes" id="UP000585681"/>
    </source>
</evidence>